<organism evidence="2 3">
    <name type="scientific">Fusarium xylarioides</name>
    <dbReference type="NCBI Taxonomy" id="221167"/>
    <lineage>
        <taxon>Eukaryota</taxon>
        <taxon>Fungi</taxon>
        <taxon>Dikarya</taxon>
        <taxon>Ascomycota</taxon>
        <taxon>Pezizomycotina</taxon>
        <taxon>Sordariomycetes</taxon>
        <taxon>Hypocreomycetidae</taxon>
        <taxon>Hypocreales</taxon>
        <taxon>Nectriaceae</taxon>
        <taxon>Fusarium</taxon>
        <taxon>Fusarium fujikuroi species complex</taxon>
    </lineage>
</organism>
<evidence type="ECO:0000313" key="2">
    <source>
        <dbReference type="EMBL" id="KAG5757492.1"/>
    </source>
</evidence>
<reference evidence="2" key="2">
    <citation type="submission" date="2020-10" db="EMBL/GenBank/DDBJ databases">
        <authorList>
            <person name="Peck L.D."/>
            <person name="Nowell R.W."/>
            <person name="Flood J."/>
            <person name="Ryan M.J."/>
            <person name="Barraclough T.G."/>
        </authorList>
    </citation>
    <scope>NUCLEOTIDE SEQUENCE</scope>
    <source>
        <strain evidence="2">IMI 127659i</strain>
    </source>
</reference>
<proteinExistence type="predicted"/>
<feature type="region of interest" description="Disordered" evidence="1">
    <location>
        <begin position="77"/>
        <end position="104"/>
    </location>
</feature>
<feature type="compositionally biased region" description="Low complexity" evidence="1">
    <location>
        <begin position="169"/>
        <end position="180"/>
    </location>
</feature>
<evidence type="ECO:0000256" key="1">
    <source>
        <dbReference type="SAM" id="MobiDB-lite"/>
    </source>
</evidence>
<gene>
    <name evidence="2" type="ORF">H9Q72_014366</name>
</gene>
<feature type="region of interest" description="Disordered" evidence="1">
    <location>
        <begin position="141"/>
        <end position="180"/>
    </location>
</feature>
<dbReference type="EMBL" id="JADFTT010001179">
    <property type="protein sequence ID" value="KAG5757492.1"/>
    <property type="molecule type" value="Genomic_DNA"/>
</dbReference>
<dbReference type="AlphaFoldDB" id="A0A9P7HJW2"/>
<comment type="caution">
    <text evidence="2">The sequence shown here is derived from an EMBL/GenBank/DDBJ whole genome shotgun (WGS) entry which is preliminary data.</text>
</comment>
<accession>A0A9P7HJW2</accession>
<keyword evidence="3" id="KW-1185">Reference proteome</keyword>
<name>A0A9P7HJW2_9HYPO</name>
<reference evidence="2" key="1">
    <citation type="journal article" date="2020" name="bioRxiv">
        <title>Historical genomics reveals the evolutionary mechanisms behind multiple outbreaks of the host-specific coffee wilt pathogen Fusarium xylarioides.</title>
        <authorList>
            <person name="Peck D."/>
            <person name="Nowell R.W."/>
            <person name="Flood J."/>
            <person name="Ryan M.J."/>
            <person name="Barraclough T.G."/>
        </authorList>
    </citation>
    <scope>NUCLEOTIDE SEQUENCE</scope>
    <source>
        <strain evidence="2">IMI 127659i</strain>
    </source>
</reference>
<protein>
    <submittedName>
        <fullName evidence="2">Uncharacterized protein</fullName>
    </submittedName>
</protein>
<dbReference type="Proteomes" id="UP000750502">
    <property type="component" value="Unassembled WGS sequence"/>
</dbReference>
<sequence>MPPALNDPAVREERDDRLRATVFHAGRPVRNRSASPLCAPHLSAATHTREPSVDLSTAPDTWPSRLPLGGLFRSCCGRSPGSAHSRKQLDARQVTRKSSACSSPLKGKAIIPESELEDNIPKLNCALTEVKSSASAAIPYDSKVELPSDNDTAPETPCPAEKKNSSAAVTPVKTPKTPKTLRASKRKLKFPEGKEYAFLCMQCFKGALLVMFKLFKAYPTLFTISNRHILPSQVFEIPHLGLGALASDEGSFPSVMDPEALNIIYNGLARLGGIIPVDDDDEVEDEDEDIGDDTVV</sequence>
<evidence type="ECO:0000313" key="3">
    <source>
        <dbReference type="Proteomes" id="UP000750502"/>
    </source>
</evidence>